<comment type="caution">
    <text evidence="2">The sequence shown here is derived from an EMBL/GenBank/DDBJ whole genome shotgun (WGS) entry which is preliminary data.</text>
</comment>
<accession>A0ABT0K8Z2</accession>
<dbReference type="InterPro" id="IPR006597">
    <property type="entry name" value="Sel1-like"/>
</dbReference>
<dbReference type="RefSeq" id="WP_248944784.1">
    <property type="nucleotide sequence ID" value="NZ_CBCSGY010000004.1"/>
</dbReference>
<dbReference type="SMART" id="SM00671">
    <property type="entry name" value="SEL1"/>
    <property type="match status" value="3"/>
</dbReference>
<name>A0ABT0K8Z2_9GAMM</name>
<dbReference type="PROSITE" id="PS51257">
    <property type="entry name" value="PROKAR_LIPOPROTEIN"/>
    <property type="match status" value="1"/>
</dbReference>
<gene>
    <name evidence="2" type="ORF">KAJ71_05585</name>
</gene>
<dbReference type="EMBL" id="JAGQDC010000003">
    <property type="protein sequence ID" value="MCL1028509.1"/>
    <property type="molecule type" value="Genomic_DNA"/>
</dbReference>
<keyword evidence="1" id="KW-0732">Signal</keyword>
<dbReference type="Gene3D" id="1.25.40.10">
    <property type="entry name" value="Tetratricopeptide repeat domain"/>
    <property type="match status" value="1"/>
</dbReference>
<proteinExistence type="predicted"/>
<evidence type="ECO:0000256" key="1">
    <source>
        <dbReference type="SAM" id="SignalP"/>
    </source>
</evidence>
<dbReference type="Proteomes" id="UP001165275">
    <property type="component" value="Unassembled WGS sequence"/>
</dbReference>
<protein>
    <submittedName>
        <fullName evidence="2">Sel1 repeat family protein</fullName>
    </submittedName>
</protein>
<dbReference type="InterPro" id="IPR011990">
    <property type="entry name" value="TPR-like_helical_dom_sf"/>
</dbReference>
<sequence length="183" mass="20124">MRLTKVLAALVVFSALAGCDSSNTAKLLEGAEKGDVKSQLALSTAYSVGRSDLKKDPAEALKWLTEAAENGNSEAQYSLAVKYFVGRGDVIQSYSKAAYWYERALMSGNEEALYPIAINYQVGFGVEKDIVKAYAYLLVAQSKGYKIAIDDDAKFTSRMTLSEREAASKMAEEINDKYLRKDK</sequence>
<dbReference type="PANTHER" id="PTHR45088">
    <property type="entry name" value="OSJNBA0022H21.17 PROTEIN"/>
    <property type="match status" value="1"/>
</dbReference>
<evidence type="ECO:0000313" key="3">
    <source>
        <dbReference type="Proteomes" id="UP001165275"/>
    </source>
</evidence>
<dbReference type="Pfam" id="PF08238">
    <property type="entry name" value="Sel1"/>
    <property type="match status" value="3"/>
</dbReference>
<feature type="chain" id="PRO_5047332184" evidence="1">
    <location>
        <begin position="18"/>
        <end position="183"/>
    </location>
</feature>
<keyword evidence="3" id="KW-1185">Reference proteome</keyword>
<dbReference type="SUPFAM" id="SSF81901">
    <property type="entry name" value="HCP-like"/>
    <property type="match status" value="1"/>
</dbReference>
<evidence type="ECO:0000313" key="2">
    <source>
        <dbReference type="EMBL" id="MCL1028509.1"/>
    </source>
</evidence>
<dbReference type="InterPro" id="IPR053301">
    <property type="entry name" value="F-box_motif"/>
</dbReference>
<dbReference type="PANTHER" id="PTHR45088:SF1">
    <property type="entry name" value="OS04G0476000 PROTEIN"/>
    <property type="match status" value="1"/>
</dbReference>
<organism evidence="2 3">
    <name type="scientific">Serratia silvae</name>
    <dbReference type="NCBI Taxonomy" id="2824122"/>
    <lineage>
        <taxon>Bacteria</taxon>
        <taxon>Pseudomonadati</taxon>
        <taxon>Pseudomonadota</taxon>
        <taxon>Gammaproteobacteria</taxon>
        <taxon>Enterobacterales</taxon>
        <taxon>Yersiniaceae</taxon>
        <taxon>Serratia</taxon>
    </lineage>
</organism>
<reference evidence="2" key="1">
    <citation type="submission" date="2021-04" db="EMBL/GenBank/DDBJ databases">
        <title>Genome sequence of Serratia sp. arafor3.</title>
        <authorList>
            <person name="Besaury L."/>
        </authorList>
    </citation>
    <scope>NUCLEOTIDE SEQUENCE</scope>
    <source>
        <strain evidence="2">Arafor3</strain>
    </source>
</reference>
<feature type="signal peptide" evidence="1">
    <location>
        <begin position="1"/>
        <end position="17"/>
    </location>
</feature>